<feature type="domain" description="Zinc finger PMZ-type" evidence="2">
    <location>
        <begin position="285"/>
        <end position="312"/>
    </location>
</feature>
<dbReference type="InterPro" id="IPR006564">
    <property type="entry name" value="Znf_PMZ"/>
</dbReference>
<gene>
    <name evidence="3" type="ORF">Sango_1256100</name>
</gene>
<feature type="compositionally biased region" description="Gly residues" evidence="1">
    <location>
        <begin position="375"/>
        <end position="385"/>
    </location>
</feature>
<accession>A0AAE2BU34</accession>
<evidence type="ECO:0000313" key="3">
    <source>
        <dbReference type="EMBL" id="KAK4397806.1"/>
    </source>
</evidence>
<name>A0AAE2BU34_9LAMI</name>
<evidence type="ECO:0000313" key="4">
    <source>
        <dbReference type="Proteomes" id="UP001289374"/>
    </source>
</evidence>
<dbReference type="GO" id="GO:0008270">
    <property type="term" value="F:zinc ion binding"/>
    <property type="evidence" value="ECO:0007669"/>
    <property type="project" value="InterPro"/>
</dbReference>
<feature type="compositionally biased region" description="Basic and acidic residues" evidence="1">
    <location>
        <begin position="9"/>
        <end position="21"/>
    </location>
</feature>
<proteinExistence type="predicted"/>
<dbReference type="EMBL" id="JACGWL010000007">
    <property type="protein sequence ID" value="KAK4397806.1"/>
    <property type="molecule type" value="Genomic_DNA"/>
</dbReference>
<protein>
    <recommendedName>
        <fullName evidence="2">Zinc finger PMZ-type domain-containing protein</fullName>
    </recommendedName>
</protein>
<feature type="region of interest" description="Disordered" evidence="1">
    <location>
        <begin position="1"/>
        <end position="21"/>
    </location>
</feature>
<sequence>MDINIPPHVDIDGTKEDENTADRDMTLCSMGVVTEIEIETNNEVDSSSDELRMNSENNEPAFDAEEDDVQSDPMFLIQGFIGGCRPIIGLDACFLKGPFGGQLMAAIGKDGNNQMFPLTVAVVQCEYRQKGLVETLHQLLPSAHLDFVSDIYANFKLRFKDKELKDLMWAAARSFLEDGYNDNLNQINVINTEAYQWVKQIPPKLWCKFKMSNKPKCDMLSNNLSESFNNYIKESREEPILSILEMLRRQFMCRFQKKRDWIAKYSGRWEILSGSNSFVSSLQHHTCRYREWQLTGIPCVHATCAILIEHNSPEDFVVVATKRSIGHTDAGRGRGTTTNVVGGRKVVAGASQGTKTTVDSVAAGRGRGRDRGRGRGPLSGIGKWNGIGMSTMQHFIPATEGMMPSL</sequence>
<keyword evidence="4" id="KW-1185">Reference proteome</keyword>
<comment type="caution">
    <text evidence="3">The sequence shown here is derived from an EMBL/GenBank/DDBJ whole genome shotgun (WGS) entry which is preliminary data.</text>
</comment>
<reference evidence="3" key="1">
    <citation type="submission" date="2020-06" db="EMBL/GenBank/DDBJ databases">
        <authorList>
            <person name="Li T."/>
            <person name="Hu X."/>
            <person name="Zhang T."/>
            <person name="Song X."/>
            <person name="Zhang H."/>
            <person name="Dai N."/>
            <person name="Sheng W."/>
            <person name="Hou X."/>
            <person name="Wei L."/>
        </authorList>
    </citation>
    <scope>NUCLEOTIDE SEQUENCE</scope>
    <source>
        <strain evidence="3">K16</strain>
        <tissue evidence="3">Leaf</tissue>
    </source>
</reference>
<dbReference type="PANTHER" id="PTHR31973">
    <property type="entry name" value="POLYPROTEIN, PUTATIVE-RELATED"/>
    <property type="match status" value="1"/>
</dbReference>
<evidence type="ECO:0000259" key="2">
    <source>
        <dbReference type="SMART" id="SM00575"/>
    </source>
</evidence>
<dbReference type="Proteomes" id="UP001289374">
    <property type="component" value="Unassembled WGS sequence"/>
</dbReference>
<organism evidence="3 4">
    <name type="scientific">Sesamum angolense</name>
    <dbReference type="NCBI Taxonomy" id="2727404"/>
    <lineage>
        <taxon>Eukaryota</taxon>
        <taxon>Viridiplantae</taxon>
        <taxon>Streptophyta</taxon>
        <taxon>Embryophyta</taxon>
        <taxon>Tracheophyta</taxon>
        <taxon>Spermatophyta</taxon>
        <taxon>Magnoliopsida</taxon>
        <taxon>eudicotyledons</taxon>
        <taxon>Gunneridae</taxon>
        <taxon>Pentapetalae</taxon>
        <taxon>asterids</taxon>
        <taxon>lamiids</taxon>
        <taxon>Lamiales</taxon>
        <taxon>Pedaliaceae</taxon>
        <taxon>Sesamum</taxon>
    </lineage>
</organism>
<dbReference type="SMART" id="SM00575">
    <property type="entry name" value="ZnF_PMZ"/>
    <property type="match status" value="1"/>
</dbReference>
<dbReference type="PANTHER" id="PTHR31973:SF187">
    <property type="entry name" value="MUTATOR TRANSPOSASE MUDRA PROTEIN"/>
    <property type="match status" value="1"/>
</dbReference>
<dbReference type="AlphaFoldDB" id="A0AAE2BU34"/>
<evidence type="ECO:0000256" key="1">
    <source>
        <dbReference type="SAM" id="MobiDB-lite"/>
    </source>
</evidence>
<feature type="region of interest" description="Disordered" evidence="1">
    <location>
        <begin position="351"/>
        <end position="385"/>
    </location>
</feature>
<reference evidence="3" key="2">
    <citation type="journal article" date="2024" name="Plant">
        <title>Genomic evolution and insights into agronomic trait innovations of Sesamum species.</title>
        <authorList>
            <person name="Miao H."/>
            <person name="Wang L."/>
            <person name="Qu L."/>
            <person name="Liu H."/>
            <person name="Sun Y."/>
            <person name="Le M."/>
            <person name="Wang Q."/>
            <person name="Wei S."/>
            <person name="Zheng Y."/>
            <person name="Lin W."/>
            <person name="Duan Y."/>
            <person name="Cao H."/>
            <person name="Xiong S."/>
            <person name="Wang X."/>
            <person name="Wei L."/>
            <person name="Li C."/>
            <person name="Ma Q."/>
            <person name="Ju M."/>
            <person name="Zhao R."/>
            <person name="Li G."/>
            <person name="Mu C."/>
            <person name="Tian Q."/>
            <person name="Mei H."/>
            <person name="Zhang T."/>
            <person name="Gao T."/>
            <person name="Zhang H."/>
        </authorList>
    </citation>
    <scope>NUCLEOTIDE SEQUENCE</scope>
    <source>
        <strain evidence="3">K16</strain>
    </source>
</reference>